<dbReference type="PROSITE" id="PS51731">
    <property type="entry name" value="GNAT_NAGS"/>
    <property type="match status" value="1"/>
</dbReference>
<evidence type="ECO:0000256" key="2">
    <source>
        <dbReference type="ARBA" id="ARBA00004828"/>
    </source>
</evidence>
<dbReference type="InterPro" id="IPR004662">
    <property type="entry name" value="AcgluKinase_fam"/>
</dbReference>
<evidence type="ECO:0000256" key="16">
    <source>
        <dbReference type="ARBA" id="ARBA00023268"/>
    </source>
</evidence>
<name>A0A4Q1BNF8_TREME</name>
<dbReference type="Gene3D" id="3.40.630.30">
    <property type="match status" value="1"/>
</dbReference>
<dbReference type="Pfam" id="PF04768">
    <property type="entry name" value="NAT"/>
    <property type="match status" value="1"/>
</dbReference>
<evidence type="ECO:0000256" key="4">
    <source>
        <dbReference type="ARBA" id="ARBA00006830"/>
    </source>
</evidence>
<dbReference type="Proteomes" id="UP000289152">
    <property type="component" value="Unassembled WGS sequence"/>
</dbReference>
<dbReference type="SMART" id="SM00859">
    <property type="entry name" value="Semialdhyde_dh"/>
    <property type="match status" value="1"/>
</dbReference>
<sequence length="972" mass="106343">MLRRVPVLPRRAISLTRPSGPRFLSTVPLPISTASSSRNVILELDARKVGNEIRKRGLVNMLSSAQRDGGMDRDTIIRLLYSLGSRHEVERYLRIFTSSSKVSTGGVLPEAKFAVLKIGGAILSNELDDLALSLSFLNRLGLYPVVLHGAGPQLNDILESEGVIPDYEDGIRITDARTLQVARRVFLQENLKLTTALERLGTRARPIPTGVFTADYLDKAKYGLVGKITRVDKAPIEAAIKAGCLPILTSLAENAEGQILNVNADVAAGELAKVLEPMKIVYLNEKGGLFHGVTGKKISLINLDEEYDSLMKESWVKFGTKLKLREIKELLDTLPRTSSVAIISTDMLQKELFTDEGAGTLIRRGYKLYKLPSVEAVGSTQLRQVFSERDPDVLAGRKSVAEIFSELKDGQHTIYGDEPFDVVAVVSHPEGETPVMTKFLPSRNGILNKIVDNVFEAIRKDHKRLFWTARADDENRAWHFERADGCFTRAGRSLFWYGVPNVKDVEHIIEGFEQNGRIERVFLPVGPSVPPHRLSTPASGTRPYSTSARLFSTFRPSFSTQSIAPSTDITSRRGYATAVPRKKVALIGARGYTGQNLISIINSHPHLDLSHVSSRELAGLPLKEYTKSPVTYSNLSPETVGKMAENNEVDAWVMALPNGICKPFVDAIDSAVGKGGKGVIVDLSADYRFEKDWTYGLPELYGREKVRNSKRVSNPGCYATNTQLLVAPLLSVLDKNQAPTVFGISGYSGAGTRSGEKDEEGRPKTVPKISPEDLAGGVKPYSLTDHIHEREASTHLSTLLFPSSSSSSSPSPSSLSSTLTNLTSSSPSTILSNLKSSSSSFSSKSSQEIQPKEGFSLNFIPTVGPWFSGILSILNAPLEKSMRASEIQDLYFEKYDKEGLLRVGKEVPDVIRDVEGKHGWRMGGIQVHSSGKRVVVVGALDNLLKGAATQCMQNLNLALGYDELDGIPLDKI</sequence>
<dbReference type="SUPFAM" id="SSF55347">
    <property type="entry name" value="Glyceraldehyde-3-phosphate dehydrogenase-like, C-terminal domain"/>
    <property type="match status" value="1"/>
</dbReference>
<dbReference type="Pfam" id="PF00696">
    <property type="entry name" value="AA_kinase"/>
    <property type="match status" value="1"/>
</dbReference>
<comment type="pathway">
    <text evidence="3 17">Amino-acid biosynthesis; L-arginine biosynthesis; N(2)-acetyl-L-ornithine from L-glutamate: step 3/4.</text>
</comment>
<evidence type="ECO:0000256" key="14">
    <source>
        <dbReference type="ARBA" id="ARBA00023002"/>
    </source>
</evidence>
<keyword evidence="11 17" id="KW-0067">ATP-binding</keyword>
<dbReference type="PIRSF" id="PIRSF036440">
    <property type="entry name" value="ARG5-6"/>
    <property type="match status" value="1"/>
</dbReference>
<dbReference type="AlphaFoldDB" id="A0A4Q1BNF8"/>
<dbReference type="GO" id="GO:0005524">
    <property type="term" value="F:ATP binding"/>
    <property type="evidence" value="ECO:0007669"/>
    <property type="project" value="UniProtKB-UniRule"/>
</dbReference>
<dbReference type="EMBL" id="SDIL01000034">
    <property type="protein sequence ID" value="RXK39280.1"/>
    <property type="molecule type" value="Genomic_DNA"/>
</dbReference>
<dbReference type="FunFam" id="3.40.1160.10:FF:000011">
    <property type="entry name" value="N-acetyl-gamma-glutamyl-phosphate reductase, variant"/>
    <property type="match status" value="1"/>
</dbReference>
<dbReference type="InterPro" id="IPR041734">
    <property type="entry name" value="NAGK-fArgBP"/>
</dbReference>
<evidence type="ECO:0000256" key="17">
    <source>
        <dbReference type="PIRNR" id="PIRNR036440"/>
    </source>
</evidence>
<reference evidence="20 21" key="1">
    <citation type="submission" date="2016-06" db="EMBL/GenBank/DDBJ databases">
        <title>Evolution of pathogenesis and genome organization in the Tremellales.</title>
        <authorList>
            <person name="Cuomo C."/>
            <person name="Litvintseva A."/>
            <person name="Heitman J."/>
            <person name="Chen Y."/>
            <person name="Sun S."/>
            <person name="Springer D."/>
            <person name="Dromer F."/>
            <person name="Young S."/>
            <person name="Zeng Q."/>
            <person name="Chapman S."/>
            <person name="Gujja S."/>
            <person name="Saif S."/>
            <person name="Birren B."/>
        </authorList>
    </citation>
    <scope>NUCLEOTIDE SEQUENCE [LARGE SCALE GENOMIC DNA]</scope>
    <source>
        <strain evidence="20 21">ATCC 28783</strain>
    </source>
</reference>
<dbReference type="Gene3D" id="3.40.50.720">
    <property type="entry name" value="NAD(P)-binding Rossmann-like Domain"/>
    <property type="match status" value="2"/>
</dbReference>
<dbReference type="VEuPathDB" id="FungiDB:TREMEDRAFT_41142"/>
<dbReference type="HAMAP" id="MF_00150">
    <property type="entry name" value="ArgC_type1"/>
    <property type="match status" value="1"/>
</dbReference>
<evidence type="ECO:0000256" key="6">
    <source>
        <dbReference type="ARBA" id="ARBA00022571"/>
    </source>
</evidence>
<dbReference type="STRING" id="5217.A0A4Q1BNF8"/>
<keyword evidence="12 17" id="KW-0521">NADP</keyword>
<keyword evidence="14 17" id="KW-0560">Oxidoreductase</keyword>
<comment type="similarity">
    <text evidence="4 17">In the N-terminal section; belongs to the acetylglutamate kinase family.</text>
</comment>
<keyword evidence="7 17" id="KW-0028">Amino-acid biosynthesis</keyword>
<dbReference type="PANTHER" id="PTHR23342:SF0">
    <property type="entry name" value="N-ACETYLGLUTAMATE SYNTHASE, MITOCHONDRIAL"/>
    <property type="match status" value="1"/>
</dbReference>
<evidence type="ECO:0000256" key="18">
    <source>
        <dbReference type="SAM" id="MobiDB-lite"/>
    </source>
</evidence>
<evidence type="ECO:0000256" key="11">
    <source>
        <dbReference type="ARBA" id="ARBA00022840"/>
    </source>
</evidence>
<evidence type="ECO:0000256" key="9">
    <source>
        <dbReference type="ARBA" id="ARBA00022741"/>
    </source>
</evidence>
<evidence type="ECO:0000256" key="15">
    <source>
        <dbReference type="ARBA" id="ARBA00023128"/>
    </source>
</evidence>
<dbReference type="FunCoup" id="A0A4Q1BNF8">
    <property type="interactions" value="128"/>
</dbReference>
<dbReference type="NCBIfam" id="TIGR00761">
    <property type="entry name" value="argB"/>
    <property type="match status" value="1"/>
</dbReference>
<evidence type="ECO:0000259" key="19">
    <source>
        <dbReference type="PROSITE" id="PS51731"/>
    </source>
</evidence>
<organism evidence="20 21">
    <name type="scientific">Tremella mesenterica</name>
    <name type="common">Jelly fungus</name>
    <dbReference type="NCBI Taxonomy" id="5217"/>
    <lineage>
        <taxon>Eukaryota</taxon>
        <taxon>Fungi</taxon>
        <taxon>Dikarya</taxon>
        <taxon>Basidiomycota</taxon>
        <taxon>Agaricomycotina</taxon>
        <taxon>Tremellomycetes</taxon>
        <taxon>Tremellales</taxon>
        <taxon>Tremellaceae</taxon>
        <taxon>Tremella</taxon>
    </lineage>
</organism>
<gene>
    <name evidence="20" type="ORF">M231_03500</name>
</gene>
<evidence type="ECO:0000313" key="21">
    <source>
        <dbReference type="Proteomes" id="UP000289152"/>
    </source>
</evidence>
<dbReference type="GO" id="GO:0006526">
    <property type="term" value="P:L-arginine biosynthetic process"/>
    <property type="evidence" value="ECO:0007669"/>
    <property type="project" value="UniProtKB-UniRule"/>
</dbReference>
<evidence type="ECO:0000256" key="1">
    <source>
        <dbReference type="ARBA" id="ARBA00004173"/>
    </source>
</evidence>
<evidence type="ECO:0000256" key="13">
    <source>
        <dbReference type="ARBA" id="ARBA00022946"/>
    </source>
</evidence>
<feature type="domain" description="N-acetyltransferase" evidence="19">
    <location>
        <begin position="366"/>
        <end position="520"/>
    </location>
</feature>
<dbReference type="CDD" id="cd04252">
    <property type="entry name" value="AAK_NAGK-fArgBP"/>
    <property type="match status" value="1"/>
</dbReference>
<dbReference type="FunFam" id="3.40.630.30:FF:000029">
    <property type="entry name" value="Bifunctional acetylglutamate kinase/N-acetyl-gamma-glutamyl-phosphate reductase"/>
    <property type="match status" value="1"/>
</dbReference>
<dbReference type="GO" id="GO:0005759">
    <property type="term" value="C:mitochondrial matrix"/>
    <property type="evidence" value="ECO:0007669"/>
    <property type="project" value="TreeGrafter"/>
</dbReference>
<evidence type="ECO:0000256" key="3">
    <source>
        <dbReference type="ARBA" id="ARBA00004862"/>
    </source>
</evidence>
<feature type="region of interest" description="Disordered" evidence="18">
    <location>
        <begin position="800"/>
        <end position="822"/>
    </location>
</feature>
<dbReference type="InterPro" id="IPR000534">
    <property type="entry name" value="Semialdehyde_DH_NAD-bd"/>
</dbReference>
<dbReference type="UniPathway" id="UPA00068">
    <property type="reaction ID" value="UER00107"/>
</dbReference>
<keyword evidence="15 17" id="KW-0496">Mitochondrion</keyword>
<dbReference type="SUPFAM" id="SSF53633">
    <property type="entry name" value="Carbamate kinase-like"/>
    <property type="match status" value="1"/>
</dbReference>
<dbReference type="InterPro" id="IPR058924">
    <property type="entry name" value="AGPR_dimerisation_dom"/>
</dbReference>
<dbReference type="OrthoDB" id="438291at2759"/>
<proteinExistence type="inferred from homology"/>
<dbReference type="Pfam" id="PF22698">
    <property type="entry name" value="Semialdhyde_dhC_1"/>
    <property type="match status" value="2"/>
</dbReference>
<keyword evidence="21" id="KW-1185">Reference proteome</keyword>
<dbReference type="CDD" id="cd04263">
    <property type="entry name" value="DUF619-NAGK-FABP"/>
    <property type="match status" value="1"/>
</dbReference>
<keyword evidence="10 17" id="KW-0418">Kinase</keyword>
<keyword evidence="16 17" id="KW-0511">Multifunctional enzyme</keyword>
<feature type="region of interest" description="Disordered" evidence="18">
    <location>
        <begin position="744"/>
        <end position="777"/>
    </location>
</feature>
<dbReference type="GO" id="GO:0003991">
    <property type="term" value="F:acetylglutamate kinase activity"/>
    <property type="evidence" value="ECO:0007669"/>
    <property type="project" value="InterPro"/>
</dbReference>
<evidence type="ECO:0000256" key="5">
    <source>
        <dbReference type="ARBA" id="ARBA00007239"/>
    </source>
</evidence>
<feature type="compositionally biased region" description="Basic and acidic residues" evidence="18">
    <location>
        <begin position="754"/>
        <end position="763"/>
    </location>
</feature>
<evidence type="ECO:0000256" key="12">
    <source>
        <dbReference type="ARBA" id="ARBA00022857"/>
    </source>
</evidence>
<accession>A0A4Q1BNF8</accession>
<comment type="similarity">
    <text evidence="5 17">In the C-terminal section; belongs to the NAGSA dehydrogenase family.</text>
</comment>
<comment type="subcellular location">
    <subcellularLocation>
        <location evidence="1 17">Mitochondrion</location>
    </subcellularLocation>
</comment>
<evidence type="ECO:0000313" key="20">
    <source>
        <dbReference type="EMBL" id="RXK39280.1"/>
    </source>
</evidence>
<dbReference type="SUPFAM" id="SSF51735">
    <property type="entry name" value="NAD(P)-binding Rossmann-fold domains"/>
    <property type="match status" value="1"/>
</dbReference>
<evidence type="ECO:0000256" key="8">
    <source>
        <dbReference type="ARBA" id="ARBA00022679"/>
    </source>
</evidence>
<dbReference type="GO" id="GO:0070401">
    <property type="term" value="F:NADP+ binding"/>
    <property type="evidence" value="ECO:0007669"/>
    <property type="project" value="InterPro"/>
</dbReference>
<keyword evidence="9 17" id="KW-0547">Nucleotide-binding</keyword>
<keyword evidence="6 17" id="KW-0055">Arginine biosynthesis</keyword>
<dbReference type="InParanoid" id="A0A4Q1BNF8"/>
<dbReference type="Pfam" id="PF01118">
    <property type="entry name" value="Semialdhyde_dh"/>
    <property type="match status" value="1"/>
</dbReference>
<dbReference type="PANTHER" id="PTHR23342">
    <property type="entry name" value="N-ACETYLGLUTAMATE SYNTHASE"/>
    <property type="match status" value="1"/>
</dbReference>
<dbReference type="InterPro" id="IPR000706">
    <property type="entry name" value="AGPR_type-1"/>
</dbReference>
<dbReference type="InterPro" id="IPR011241">
    <property type="entry name" value="NAGK/NAGSA"/>
</dbReference>
<keyword evidence="13" id="KW-0809">Transit peptide</keyword>
<dbReference type="InterPro" id="IPR006855">
    <property type="entry name" value="Vertebrate-like_GNAT_dom"/>
</dbReference>
<dbReference type="Gene3D" id="3.40.1160.10">
    <property type="entry name" value="Acetylglutamate kinase-like"/>
    <property type="match status" value="1"/>
</dbReference>
<dbReference type="GO" id="GO:0003942">
    <property type="term" value="F:N-acetyl-gamma-glutamyl-phosphate reductase activity"/>
    <property type="evidence" value="ECO:0007669"/>
    <property type="project" value="UniProtKB-UniRule"/>
</dbReference>
<dbReference type="Gene3D" id="3.30.360.10">
    <property type="entry name" value="Dihydrodipicolinate Reductase, domain 2"/>
    <property type="match status" value="2"/>
</dbReference>
<evidence type="ECO:0000256" key="10">
    <source>
        <dbReference type="ARBA" id="ARBA00022777"/>
    </source>
</evidence>
<dbReference type="InterPro" id="IPR036291">
    <property type="entry name" value="NAD(P)-bd_dom_sf"/>
</dbReference>
<comment type="caution">
    <text evidence="20">The sequence shown here is derived from an EMBL/GenBank/DDBJ whole genome shotgun (WGS) entry which is preliminary data.</text>
</comment>
<dbReference type="InterPro" id="IPR001048">
    <property type="entry name" value="Asp/Glu/Uridylate_kinase"/>
</dbReference>
<dbReference type="CDD" id="cd24149">
    <property type="entry name" value="AGPR_N_ARG5_6_like"/>
    <property type="match status" value="1"/>
</dbReference>
<dbReference type="GO" id="GO:0051287">
    <property type="term" value="F:NAD binding"/>
    <property type="evidence" value="ECO:0007669"/>
    <property type="project" value="UniProtKB-UniRule"/>
</dbReference>
<dbReference type="InterPro" id="IPR036393">
    <property type="entry name" value="AceGlu_kinase-like_sf"/>
</dbReference>
<protein>
    <submittedName>
        <fullName evidence="20">Acetylglutamate kinase</fullName>
    </submittedName>
</protein>
<evidence type="ECO:0000256" key="7">
    <source>
        <dbReference type="ARBA" id="ARBA00022605"/>
    </source>
</evidence>
<comment type="pathway">
    <text evidence="2 17">Amino-acid biosynthesis; L-arginine biosynthesis; N(2)-acetyl-L-ornithine from L-glutamate: step 2/4.</text>
</comment>
<keyword evidence="8 17" id="KW-0808">Transferase</keyword>